<dbReference type="Proteomes" id="UP001163046">
    <property type="component" value="Unassembled WGS sequence"/>
</dbReference>
<evidence type="ECO:0000313" key="2">
    <source>
        <dbReference type="Proteomes" id="UP001163046"/>
    </source>
</evidence>
<name>A0A9X0CNM5_9CNID</name>
<accession>A0A9X0CNM5</accession>
<organism evidence="1 2">
    <name type="scientific">Desmophyllum pertusum</name>
    <dbReference type="NCBI Taxonomy" id="174260"/>
    <lineage>
        <taxon>Eukaryota</taxon>
        <taxon>Metazoa</taxon>
        <taxon>Cnidaria</taxon>
        <taxon>Anthozoa</taxon>
        <taxon>Hexacorallia</taxon>
        <taxon>Scleractinia</taxon>
        <taxon>Caryophylliina</taxon>
        <taxon>Caryophylliidae</taxon>
        <taxon>Desmophyllum</taxon>
    </lineage>
</organism>
<protein>
    <submittedName>
        <fullName evidence="1">Response to drug</fullName>
    </submittedName>
</protein>
<dbReference type="PANTHER" id="PTHR21696:SF2">
    <property type="entry name" value="PROTEIN UNC-79 HOMOLOG"/>
    <property type="match status" value="1"/>
</dbReference>
<gene>
    <name evidence="1" type="primary">unc-79_1</name>
    <name evidence="1" type="ORF">OS493_005412</name>
</gene>
<reference evidence="1" key="1">
    <citation type="submission" date="2023-01" db="EMBL/GenBank/DDBJ databases">
        <title>Genome assembly of the deep-sea coral Lophelia pertusa.</title>
        <authorList>
            <person name="Herrera S."/>
            <person name="Cordes E."/>
        </authorList>
    </citation>
    <scope>NUCLEOTIDE SEQUENCE</scope>
    <source>
        <strain evidence="1">USNM1676648</strain>
        <tissue evidence="1">Polyp</tissue>
    </source>
</reference>
<dbReference type="InterPro" id="IPR024855">
    <property type="entry name" value="UNC79"/>
</dbReference>
<dbReference type="AlphaFoldDB" id="A0A9X0CNM5"/>
<keyword evidence="2" id="KW-1185">Reference proteome</keyword>
<proteinExistence type="predicted"/>
<dbReference type="PANTHER" id="PTHR21696">
    <property type="entry name" value="PROTEIN UNC-79 HOMOLOG"/>
    <property type="match status" value="1"/>
</dbReference>
<comment type="caution">
    <text evidence="1">The sequence shown here is derived from an EMBL/GenBank/DDBJ whole genome shotgun (WGS) entry which is preliminary data.</text>
</comment>
<evidence type="ECO:0000313" key="1">
    <source>
        <dbReference type="EMBL" id="KAJ7365308.1"/>
    </source>
</evidence>
<dbReference type="OrthoDB" id="6021782at2759"/>
<sequence>MSRHLKSTRADQFNAKVHGLKEIFNRLDRRTYPLPTGNDVANYLRWFQQTLQSLVKETRPVLTEDRRSFDRHQYPSMDYTGLYKALGKIVNVVPVVEIGIEAFADSVLSIMASLVPFLKKEDLNAMPMGLAMTLSIWPSQTHNRIIKLLAGYVLPVLLGVLESDEAGLSYASLTCPALIMSILQYCPDCKQHAQFVETLMRYKSDVCLDILAVLAYGPQPIINSAGQVLLHYYPLKDVGGADDWQFVYEPWQPPNCQNLECAVPHKNTPTTICLEASYASGQCSASPPVFICQKCTEVAARDIPEEKLLVKIVQPMGKMRTTCETKECKGQGKPCSVMCFSYGCVKDNRLRPLTMCQECHIRYHSADEGYDHVTQNLFPDPWTLQGPDQAYPTEAVIRLLGEAQPCQKTRNEAMGLVQGKLEEEEFEDDVDNDINNRRMLSRFGVWLLVGVCNEPARCESAERLGRLVSMVLSWIETASTLRRDYVGELLKRLTSQYVCRWLTQVRDSKLDLLCACLSPNPPGYVKVGGCWDTMSSKERQHMEGLHRLCCVVPHNLITPEVWEIIMPQWMEAIKTDVHQKI</sequence>
<dbReference type="EMBL" id="MU827303">
    <property type="protein sequence ID" value="KAJ7365308.1"/>
    <property type="molecule type" value="Genomic_DNA"/>
</dbReference>
<dbReference type="Pfam" id="PF14776">
    <property type="entry name" value="UNC-79"/>
    <property type="match status" value="1"/>
</dbReference>